<evidence type="ECO:0000256" key="1">
    <source>
        <dbReference type="SAM" id="Phobius"/>
    </source>
</evidence>
<dbReference type="AlphaFoldDB" id="A0A9N9LSY5"/>
<keyword evidence="1" id="KW-0472">Membrane</keyword>
<organism evidence="3 4">
    <name type="scientific">Hymenoscyphus albidus</name>
    <dbReference type="NCBI Taxonomy" id="595503"/>
    <lineage>
        <taxon>Eukaryota</taxon>
        <taxon>Fungi</taxon>
        <taxon>Dikarya</taxon>
        <taxon>Ascomycota</taxon>
        <taxon>Pezizomycotina</taxon>
        <taxon>Leotiomycetes</taxon>
        <taxon>Helotiales</taxon>
        <taxon>Helotiaceae</taxon>
        <taxon>Hymenoscyphus</taxon>
    </lineage>
</organism>
<comment type="caution">
    <text evidence="3">The sequence shown here is derived from an EMBL/GenBank/DDBJ whole genome shotgun (WGS) entry which is preliminary data.</text>
</comment>
<dbReference type="InterPro" id="IPR046529">
    <property type="entry name" value="DUF6594"/>
</dbReference>
<dbReference type="Proteomes" id="UP000701801">
    <property type="component" value="Unassembled WGS sequence"/>
</dbReference>
<proteinExistence type="predicted"/>
<dbReference type="PANTHER" id="PTHR34502:SF5">
    <property type="entry name" value="DUF6594 DOMAIN-CONTAINING PROTEIN"/>
    <property type="match status" value="1"/>
</dbReference>
<dbReference type="EMBL" id="CAJVRM010000290">
    <property type="protein sequence ID" value="CAG8978972.1"/>
    <property type="molecule type" value="Genomic_DNA"/>
</dbReference>
<feature type="domain" description="DUF6594" evidence="2">
    <location>
        <begin position="23"/>
        <end position="274"/>
    </location>
</feature>
<accession>A0A9N9LSY5</accession>
<evidence type="ECO:0000259" key="2">
    <source>
        <dbReference type="Pfam" id="PF20237"/>
    </source>
</evidence>
<dbReference type="OrthoDB" id="3533814at2759"/>
<dbReference type="Pfam" id="PF20237">
    <property type="entry name" value="DUF6594"/>
    <property type="match status" value="1"/>
</dbReference>
<keyword evidence="1" id="KW-0812">Transmembrane</keyword>
<sequence>MSTRMLIQTPILKVKVEDYKQGYPRLAAFQSQNRNFRILKRFDYLHMRSLIEQQDRLSELENQLNDCDDAETTQLGLSSCRQDTNHQRRDLLIPSRLAPYLNTSFIADGVIYGCLDKAVQEFTNMLRLPEVQVRQHQSVYNWFIGNKPLVRSESACYLNCLEGDEYVILGTNEHDKAGMEALLDLVVQNFPGLANRSKTEDPHIFLCHPKLLGHVAKTILSVLFPICLVFPVMLLVYVGNSSSRSVIYCISTFAASFMVTWATNTSTYNLLLALIT</sequence>
<keyword evidence="1" id="KW-1133">Transmembrane helix</keyword>
<keyword evidence="4" id="KW-1185">Reference proteome</keyword>
<evidence type="ECO:0000313" key="4">
    <source>
        <dbReference type="Proteomes" id="UP000701801"/>
    </source>
</evidence>
<evidence type="ECO:0000313" key="3">
    <source>
        <dbReference type="EMBL" id="CAG8978972.1"/>
    </source>
</evidence>
<dbReference type="PANTHER" id="PTHR34502">
    <property type="entry name" value="DUF6594 DOMAIN-CONTAINING PROTEIN-RELATED"/>
    <property type="match status" value="1"/>
</dbReference>
<gene>
    <name evidence="3" type="ORF">HYALB_00012255</name>
</gene>
<feature type="transmembrane region" description="Helical" evidence="1">
    <location>
        <begin position="219"/>
        <end position="238"/>
    </location>
</feature>
<name>A0A9N9LSY5_9HELO</name>
<reference evidence="3" key="1">
    <citation type="submission" date="2021-07" db="EMBL/GenBank/DDBJ databases">
        <authorList>
            <person name="Durling M."/>
        </authorList>
    </citation>
    <scope>NUCLEOTIDE SEQUENCE</scope>
</reference>
<protein>
    <recommendedName>
        <fullName evidence="2">DUF6594 domain-containing protein</fullName>
    </recommendedName>
</protein>